<dbReference type="STRING" id="97972.A0A2V1D6I1"/>
<sequence length="320" mass="34951">MVMLSPYQKATLSPEAIQTLTGIPTIPFASLVSPYLASTKRIKSLRETTSAKLLPIEEDIIARHNLTVQKTTIAHVPVVIISPPQPNPAYANKVLLNFFGGGFVMGSARERAALLMAAEMRIRVYSVEYSKSPEVRYPVARDEGLAVYRQLVADMGAENIAVMGSSSGGQIVMSMLLMARKEKLPLPARVFLCTPSVDLSGAGDSMVSNEGRDVMPVSLLTAIVKQNYQPVDVDVVDPIYSPVYAEYDAGFPPTVITVGTRDLCLSSGVRMYWKLREAGVKAELLVGEGMWHGFNWAEAVPEAVVVRKAVREFLQEGFKD</sequence>
<reference evidence="3 4" key="1">
    <citation type="journal article" date="2018" name="Sci. Rep.">
        <title>Comparative genomics provides insights into the lifestyle and reveals functional heterogeneity of dark septate endophytic fungi.</title>
        <authorList>
            <person name="Knapp D.G."/>
            <person name="Nemeth J.B."/>
            <person name="Barry K."/>
            <person name="Hainaut M."/>
            <person name="Henrissat B."/>
            <person name="Johnson J."/>
            <person name="Kuo A."/>
            <person name="Lim J.H.P."/>
            <person name="Lipzen A."/>
            <person name="Nolan M."/>
            <person name="Ohm R.A."/>
            <person name="Tamas L."/>
            <person name="Grigoriev I.V."/>
            <person name="Spatafora J.W."/>
            <person name="Nagy L.G."/>
            <person name="Kovacs G.M."/>
        </authorList>
    </citation>
    <scope>NUCLEOTIDE SEQUENCE [LARGE SCALE GENOMIC DNA]</scope>
    <source>
        <strain evidence="3 4">DSE2036</strain>
    </source>
</reference>
<evidence type="ECO:0000256" key="1">
    <source>
        <dbReference type="ARBA" id="ARBA00022801"/>
    </source>
</evidence>
<dbReference type="InterPro" id="IPR013094">
    <property type="entry name" value="AB_hydrolase_3"/>
</dbReference>
<feature type="domain" description="Alpha/beta hydrolase fold-3" evidence="2">
    <location>
        <begin position="95"/>
        <end position="294"/>
    </location>
</feature>
<dbReference type="InterPro" id="IPR050300">
    <property type="entry name" value="GDXG_lipolytic_enzyme"/>
</dbReference>
<dbReference type="OrthoDB" id="408631at2759"/>
<evidence type="ECO:0000259" key="2">
    <source>
        <dbReference type="Pfam" id="PF07859"/>
    </source>
</evidence>
<dbReference type="PANTHER" id="PTHR48081:SF30">
    <property type="entry name" value="ACETYL-HYDROLASE LIPR-RELATED"/>
    <property type="match status" value="1"/>
</dbReference>
<dbReference type="SUPFAM" id="SSF53474">
    <property type="entry name" value="alpha/beta-Hydrolases"/>
    <property type="match status" value="1"/>
</dbReference>
<dbReference type="PANTHER" id="PTHR48081">
    <property type="entry name" value="AB HYDROLASE SUPERFAMILY PROTEIN C4A8.06C"/>
    <property type="match status" value="1"/>
</dbReference>
<dbReference type="EMBL" id="KZ805571">
    <property type="protein sequence ID" value="PVH93737.1"/>
    <property type="molecule type" value="Genomic_DNA"/>
</dbReference>
<dbReference type="Pfam" id="PF07859">
    <property type="entry name" value="Abhydrolase_3"/>
    <property type="match status" value="1"/>
</dbReference>
<keyword evidence="4" id="KW-1185">Reference proteome</keyword>
<proteinExistence type="predicted"/>
<organism evidence="3 4">
    <name type="scientific">Periconia macrospinosa</name>
    <dbReference type="NCBI Taxonomy" id="97972"/>
    <lineage>
        <taxon>Eukaryota</taxon>
        <taxon>Fungi</taxon>
        <taxon>Dikarya</taxon>
        <taxon>Ascomycota</taxon>
        <taxon>Pezizomycotina</taxon>
        <taxon>Dothideomycetes</taxon>
        <taxon>Pleosporomycetidae</taxon>
        <taxon>Pleosporales</taxon>
        <taxon>Massarineae</taxon>
        <taxon>Periconiaceae</taxon>
        <taxon>Periconia</taxon>
    </lineage>
</organism>
<dbReference type="GO" id="GO:0004806">
    <property type="term" value="F:triacylglycerol lipase activity"/>
    <property type="evidence" value="ECO:0007669"/>
    <property type="project" value="TreeGrafter"/>
</dbReference>
<dbReference type="Gene3D" id="3.40.50.1820">
    <property type="entry name" value="alpha/beta hydrolase"/>
    <property type="match status" value="1"/>
</dbReference>
<name>A0A2V1D6I1_9PLEO</name>
<dbReference type="Proteomes" id="UP000244855">
    <property type="component" value="Unassembled WGS sequence"/>
</dbReference>
<gene>
    <name evidence="3" type="ORF">DM02DRAFT_676644</name>
</gene>
<evidence type="ECO:0000313" key="3">
    <source>
        <dbReference type="EMBL" id="PVH93737.1"/>
    </source>
</evidence>
<evidence type="ECO:0000313" key="4">
    <source>
        <dbReference type="Proteomes" id="UP000244855"/>
    </source>
</evidence>
<keyword evidence="1" id="KW-0378">Hydrolase</keyword>
<accession>A0A2V1D6I1</accession>
<protein>
    <recommendedName>
        <fullName evidence="2">Alpha/beta hydrolase fold-3 domain-containing protein</fullName>
    </recommendedName>
</protein>
<dbReference type="AlphaFoldDB" id="A0A2V1D6I1"/>
<dbReference type="InterPro" id="IPR029058">
    <property type="entry name" value="AB_hydrolase_fold"/>
</dbReference>